<keyword evidence="5" id="KW-0997">Cell inner membrane</keyword>
<dbReference type="SUPFAM" id="SSF52172">
    <property type="entry name" value="CheY-like"/>
    <property type="match status" value="1"/>
</dbReference>
<keyword evidence="13" id="KW-0902">Two-component regulatory system</keyword>
<keyword evidence="6 16" id="KW-0597">Phosphoprotein</keyword>
<keyword evidence="10 22" id="KW-0418">Kinase</keyword>
<feature type="domain" description="HAMP" evidence="20">
    <location>
        <begin position="341"/>
        <end position="393"/>
    </location>
</feature>
<keyword evidence="14 17" id="KW-0472">Membrane</keyword>
<organism evidence="22 23">
    <name type="scientific">Caenispirillum bisanense</name>
    <dbReference type="NCBI Taxonomy" id="414052"/>
    <lineage>
        <taxon>Bacteria</taxon>
        <taxon>Pseudomonadati</taxon>
        <taxon>Pseudomonadota</taxon>
        <taxon>Alphaproteobacteria</taxon>
        <taxon>Rhodospirillales</taxon>
        <taxon>Novispirillaceae</taxon>
        <taxon>Caenispirillum</taxon>
    </lineage>
</organism>
<feature type="modified residue" description="Phosphohistidine" evidence="15">
    <location>
        <position position="849"/>
    </location>
</feature>
<evidence type="ECO:0000256" key="2">
    <source>
        <dbReference type="ARBA" id="ARBA00004429"/>
    </source>
</evidence>
<dbReference type="Pfam" id="PF02518">
    <property type="entry name" value="HATPase_c"/>
    <property type="match status" value="1"/>
</dbReference>
<evidence type="ECO:0000259" key="20">
    <source>
        <dbReference type="PROSITE" id="PS50885"/>
    </source>
</evidence>
<dbReference type="SMART" id="SM00388">
    <property type="entry name" value="HisKA"/>
    <property type="match status" value="1"/>
</dbReference>
<gene>
    <name evidence="22" type="ORF">SAMN05421508_102571</name>
</gene>
<comment type="catalytic activity">
    <reaction evidence="1">
        <text>ATP + protein L-histidine = ADP + protein N-phospho-L-histidine.</text>
        <dbReference type="EC" id="2.7.13.3"/>
    </reaction>
</comment>
<evidence type="ECO:0000256" key="17">
    <source>
        <dbReference type="SAM" id="Phobius"/>
    </source>
</evidence>
<dbReference type="EC" id="2.7.13.3" evidence="3"/>
<dbReference type="GO" id="GO:0000155">
    <property type="term" value="F:phosphorelay sensor kinase activity"/>
    <property type="evidence" value="ECO:0007669"/>
    <property type="project" value="InterPro"/>
</dbReference>
<dbReference type="PRINTS" id="PR00344">
    <property type="entry name" value="BCTRLSENSOR"/>
</dbReference>
<evidence type="ECO:0000256" key="5">
    <source>
        <dbReference type="ARBA" id="ARBA00022519"/>
    </source>
</evidence>
<dbReference type="Gene3D" id="1.20.120.160">
    <property type="entry name" value="HPT domain"/>
    <property type="match status" value="1"/>
</dbReference>
<keyword evidence="23" id="KW-1185">Reference proteome</keyword>
<dbReference type="PANTHER" id="PTHR43047:SF78">
    <property type="entry name" value="SENSORY_REGULATORY PROTEIN RPFC"/>
    <property type="match status" value="1"/>
</dbReference>
<dbReference type="SUPFAM" id="SSF55874">
    <property type="entry name" value="ATPase domain of HSP90 chaperone/DNA topoisomerase II/histidine kinase"/>
    <property type="match status" value="1"/>
</dbReference>
<evidence type="ECO:0000259" key="18">
    <source>
        <dbReference type="PROSITE" id="PS50109"/>
    </source>
</evidence>
<dbReference type="SUPFAM" id="SSF47384">
    <property type="entry name" value="Homodimeric domain of signal transducing histidine kinase"/>
    <property type="match status" value="1"/>
</dbReference>
<evidence type="ECO:0000256" key="3">
    <source>
        <dbReference type="ARBA" id="ARBA00012438"/>
    </source>
</evidence>
<dbReference type="Gene3D" id="3.40.50.2300">
    <property type="match status" value="1"/>
</dbReference>
<dbReference type="InterPro" id="IPR005467">
    <property type="entry name" value="His_kinase_dom"/>
</dbReference>
<dbReference type="Gene3D" id="1.10.287.130">
    <property type="match status" value="1"/>
</dbReference>
<feature type="transmembrane region" description="Helical" evidence="17">
    <location>
        <begin position="14"/>
        <end position="34"/>
    </location>
</feature>
<dbReference type="InterPro" id="IPR003594">
    <property type="entry name" value="HATPase_dom"/>
</dbReference>
<evidence type="ECO:0000256" key="10">
    <source>
        <dbReference type="ARBA" id="ARBA00022777"/>
    </source>
</evidence>
<evidence type="ECO:0000256" key="6">
    <source>
        <dbReference type="ARBA" id="ARBA00022553"/>
    </source>
</evidence>
<keyword evidence="7" id="KW-0808">Transferase</keyword>
<accession>A0A286GB27</accession>
<dbReference type="CDD" id="cd18774">
    <property type="entry name" value="PDC2_HK_sensor"/>
    <property type="match status" value="1"/>
</dbReference>
<dbReference type="Gene3D" id="3.30.565.10">
    <property type="entry name" value="Histidine kinase-like ATPase, C-terminal domain"/>
    <property type="match status" value="1"/>
</dbReference>
<dbReference type="RefSeq" id="WP_141415079.1">
    <property type="nucleotide sequence ID" value="NZ_OCNJ01000002.1"/>
</dbReference>
<dbReference type="OrthoDB" id="9801651at2"/>
<evidence type="ECO:0000256" key="12">
    <source>
        <dbReference type="ARBA" id="ARBA00022989"/>
    </source>
</evidence>
<dbReference type="InterPro" id="IPR003661">
    <property type="entry name" value="HisK_dim/P_dom"/>
</dbReference>
<dbReference type="Proteomes" id="UP000219621">
    <property type="component" value="Unassembled WGS sequence"/>
</dbReference>
<sequence length="927" mass="97197">MSRRPVRFSLAAEIGAMFVLLGLLPLMVVGWSYFRSAEDQLRQEIKQSLAAVADAKVGRLEAYANDRLRDAVALASMPAIADAVTAFAEGHAAGGIGSPRWGEAAEQYERMLRHLRESLGAYDLFLIAGDGDVVFTAIREADLGTNLVTGDYRGTTLANVFELARTLLEPHVSDFTWYPPSKDIASFTAAPILRDGRVIGVVALQIDKADVFRIVTDYSALGSTGETLVAGIGPAGEGIDLHGPARFPEALASRRFAADDAGAAPFRLALGGSRGVGETVDYRGEPVLAAWRYLPSFRWGLVVKVDVAERMAPIDRLRLTGLAVVAVVLALIVTVSVLMARAITSPVRELETATRRLSQGVLEEVEPHTGAWELTSLAHAFNDMARRIHVYQTGLRRLVDERTAELTRAKEQAESATRAKTEFLAMMSHELRTPLNGMLGMAELLRPRLAHDPEALRCLRTIQSSGAALTDLVNDVLDITRIEAGKLEFADRAFEVAGLVEALEALLRPTAEAKGLRLSVAVAADVPARVSGDPARLRQVLLNLLGNAVKFTERGSVRLTVATVGEGRLRFTVADTGPGIPAEGRERLFQPFSQLEAGARHGGAGLGLAISRRLVEGMGGAIDVGSDSGAGAVFTVDLPVRPAAAPEPESEDLPARLTPLSVLVVEDDDVNRQVMEGLLARDGHVVRVVADGAAALAAVAAGYFDVVLCDLRLPDLPGTEVARRIAAADGPPVVAATANLLPEDHAACAAAGMVAVVAKPVRLDDLRAALAAAVAGRPVPPPPAEAVAAEADAAALLAPAYLEELAGALPPADVARLVAMADDSLRGNAARVREAWHDDDPAAAAAAAHRLAGVAGSYGLPALRAVAKALEKAARAEDGPAVEALLSGLPALTEGSIQALDAWCAGSGEGAVDASGSPRNMQAGARA</sequence>
<feature type="modified residue" description="4-aspartylphosphate" evidence="16">
    <location>
        <position position="710"/>
    </location>
</feature>
<dbReference type="CDD" id="cd16922">
    <property type="entry name" value="HATPase_EvgS-ArcB-TorS-like"/>
    <property type="match status" value="1"/>
</dbReference>
<keyword evidence="11" id="KW-0067">ATP-binding</keyword>
<dbReference type="InterPro" id="IPR036097">
    <property type="entry name" value="HisK_dim/P_sf"/>
</dbReference>
<dbReference type="FunFam" id="1.10.287.130:FF:000004">
    <property type="entry name" value="Ethylene receptor 1"/>
    <property type="match status" value="1"/>
</dbReference>
<feature type="domain" description="HPt" evidence="21">
    <location>
        <begin position="810"/>
        <end position="903"/>
    </location>
</feature>
<feature type="transmembrane region" description="Helical" evidence="17">
    <location>
        <begin position="319"/>
        <end position="340"/>
    </location>
</feature>
<dbReference type="CDD" id="cd18773">
    <property type="entry name" value="PDC1_HK_sensor"/>
    <property type="match status" value="1"/>
</dbReference>
<dbReference type="CDD" id="cd00082">
    <property type="entry name" value="HisKA"/>
    <property type="match status" value="1"/>
</dbReference>
<dbReference type="Pfam" id="PF01627">
    <property type="entry name" value="Hpt"/>
    <property type="match status" value="1"/>
</dbReference>
<dbReference type="Pfam" id="PF00512">
    <property type="entry name" value="HisKA"/>
    <property type="match status" value="1"/>
</dbReference>
<dbReference type="EMBL" id="OCNJ01000002">
    <property type="protein sequence ID" value="SOD92710.1"/>
    <property type="molecule type" value="Genomic_DNA"/>
</dbReference>
<dbReference type="Pfam" id="PF00072">
    <property type="entry name" value="Response_reg"/>
    <property type="match status" value="1"/>
</dbReference>
<evidence type="ECO:0000313" key="23">
    <source>
        <dbReference type="Proteomes" id="UP000219621"/>
    </source>
</evidence>
<evidence type="ECO:0000256" key="4">
    <source>
        <dbReference type="ARBA" id="ARBA00022475"/>
    </source>
</evidence>
<dbReference type="InterPro" id="IPR008207">
    <property type="entry name" value="Sig_transdc_His_kin_Hpt_dom"/>
</dbReference>
<keyword evidence="4" id="KW-1003">Cell membrane</keyword>
<feature type="domain" description="Response regulatory" evidence="19">
    <location>
        <begin position="661"/>
        <end position="774"/>
    </location>
</feature>
<evidence type="ECO:0000256" key="14">
    <source>
        <dbReference type="ARBA" id="ARBA00023136"/>
    </source>
</evidence>
<evidence type="ECO:0000313" key="22">
    <source>
        <dbReference type="EMBL" id="SOD92710.1"/>
    </source>
</evidence>
<dbReference type="AlphaFoldDB" id="A0A286GB27"/>
<evidence type="ECO:0000259" key="21">
    <source>
        <dbReference type="PROSITE" id="PS50894"/>
    </source>
</evidence>
<dbReference type="InterPro" id="IPR011006">
    <property type="entry name" value="CheY-like_superfamily"/>
</dbReference>
<dbReference type="InterPro" id="IPR036641">
    <property type="entry name" value="HPT_dom_sf"/>
</dbReference>
<evidence type="ECO:0000256" key="15">
    <source>
        <dbReference type="PROSITE-ProRule" id="PRU00110"/>
    </source>
</evidence>
<dbReference type="PROSITE" id="PS50894">
    <property type="entry name" value="HPT"/>
    <property type="match status" value="1"/>
</dbReference>
<keyword evidence="12 17" id="KW-1133">Transmembrane helix</keyword>
<dbReference type="SMART" id="SM00304">
    <property type="entry name" value="HAMP"/>
    <property type="match status" value="1"/>
</dbReference>
<evidence type="ECO:0000259" key="19">
    <source>
        <dbReference type="PROSITE" id="PS50110"/>
    </source>
</evidence>
<evidence type="ECO:0000256" key="9">
    <source>
        <dbReference type="ARBA" id="ARBA00022741"/>
    </source>
</evidence>
<evidence type="ECO:0000256" key="8">
    <source>
        <dbReference type="ARBA" id="ARBA00022692"/>
    </source>
</evidence>
<dbReference type="PANTHER" id="PTHR43047">
    <property type="entry name" value="TWO-COMPONENT HISTIDINE PROTEIN KINASE"/>
    <property type="match status" value="1"/>
</dbReference>
<dbReference type="SUPFAM" id="SSF158472">
    <property type="entry name" value="HAMP domain-like"/>
    <property type="match status" value="1"/>
</dbReference>
<protein>
    <recommendedName>
        <fullName evidence="3">histidine kinase</fullName>
        <ecNumber evidence="3">2.7.13.3</ecNumber>
    </recommendedName>
</protein>
<dbReference type="CDD" id="cd06225">
    <property type="entry name" value="HAMP"/>
    <property type="match status" value="1"/>
</dbReference>
<evidence type="ECO:0000256" key="1">
    <source>
        <dbReference type="ARBA" id="ARBA00000085"/>
    </source>
</evidence>
<evidence type="ECO:0000256" key="16">
    <source>
        <dbReference type="PROSITE-ProRule" id="PRU00169"/>
    </source>
</evidence>
<dbReference type="InterPro" id="IPR003660">
    <property type="entry name" value="HAMP_dom"/>
</dbReference>
<dbReference type="PROSITE" id="PS50109">
    <property type="entry name" value="HIS_KIN"/>
    <property type="match status" value="1"/>
</dbReference>
<name>A0A286GB27_9PROT</name>
<keyword evidence="9" id="KW-0547">Nucleotide-binding</keyword>
<evidence type="ECO:0000256" key="13">
    <source>
        <dbReference type="ARBA" id="ARBA00023012"/>
    </source>
</evidence>
<reference evidence="22 23" key="1">
    <citation type="submission" date="2017-09" db="EMBL/GenBank/DDBJ databases">
        <authorList>
            <person name="Ehlers B."/>
            <person name="Leendertz F.H."/>
        </authorList>
    </citation>
    <scope>NUCLEOTIDE SEQUENCE [LARGE SCALE GENOMIC DNA]</scope>
    <source>
        <strain evidence="22 23">USBA 140</strain>
    </source>
</reference>
<comment type="subcellular location">
    <subcellularLocation>
        <location evidence="2">Cell inner membrane</location>
        <topology evidence="2">Multi-pass membrane protein</topology>
    </subcellularLocation>
</comment>
<dbReference type="SMART" id="SM00448">
    <property type="entry name" value="REC"/>
    <property type="match status" value="1"/>
</dbReference>
<dbReference type="PROSITE" id="PS50110">
    <property type="entry name" value="RESPONSE_REGULATORY"/>
    <property type="match status" value="1"/>
</dbReference>
<dbReference type="InterPro" id="IPR001789">
    <property type="entry name" value="Sig_transdc_resp-reg_receiver"/>
</dbReference>
<feature type="domain" description="Histidine kinase" evidence="18">
    <location>
        <begin position="426"/>
        <end position="642"/>
    </location>
</feature>
<dbReference type="Pfam" id="PF00672">
    <property type="entry name" value="HAMP"/>
    <property type="match status" value="1"/>
</dbReference>
<dbReference type="SMART" id="SM00387">
    <property type="entry name" value="HATPase_c"/>
    <property type="match status" value="1"/>
</dbReference>
<evidence type="ECO:0000256" key="7">
    <source>
        <dbReference type="ARBA" id="ARBA00022679"/>
    </source>
</evidence>
<proteinExistence type="predicted"/>
<evidence type="ECO:0000256" key="11">
    <source>
        <dbReference type="ARBA" id="ARBA00022840"/>
    </source>
</evidence>
<dbReference type="InterPro" id="IPR036890">
    <property type="entry name" value="HATPase_C_sf"/>
</dbReference>
<dbReference type="FunFam" id="3.30.565.10:FF:000010">
    <property type="entry name" value="Sensor histidine kinase RcsC"/>
    <property type="match status" value="1"/>
</dbReference>
<dbReference type="GO" id="GO:0005886">
    <property type="term" value="C:plasma membrane"/>
    <property type="evidence" value="ECO:0007669"/>
    <property type="project" value="UniProtKB-SubCell"/>
</dbReference>
<keyword evidence="8 17" id="KW-0812">Transmembrane</keyword>
<dbReference type="PROSITE" id="PS50885">
    <property type="entry name" value="HAMP"/>
    <property type="match status" value="1"/>
</dbReference>
<dbReference type="InterPro" id="IPR004358">
    <property type="entry name" value="Sig_transdc_His_kin-like_C"/>
</dbReference>
<dbReference type="GO" id="GO:0005524">
    <property type="term" value="F:ATP binding"/>
    <property type="evidence" value="ECO:0007669"/>
    <property type="project" value="UniProtKB-KW"/>
</dbReference>
<dbReference type="SUPFAM" id="SSF47226">
    <property type="entry name" value="Histidine-containing phosphotransfer domain, HPT domain"/>
    <property type="match status" value="1"/>
</dbReference>
<dbReference type="Gene3D" id="6.10.340.10">
    <property type="match status" value="1"/>
</dbReference>